<protein>
    <submittedName>
        <fullName evidence="1">Uncharacterized protein</fullName>
    </submittedName>
</protein>
<dbReference type="EMBL" id="GBXM01031720">
    <property type="protein sequence ID" value="JAH76857.1"/>
    <property type="molecule type" value="Transcribed_RNA"/>
</dbReference>
<reference evidence="1" key="2">
    <citation type="journal article" date="2015" name="Fish Shellfish Immunol.">
        <title>Early steps in the European eel (Anguilla anguilla)-Vibrio vulnificus interaction in the gills: Role of the RtxA13 toxin.</title>
        <authorList>
            <person name="Callol A."/>
            <person name="Pajuelo D."/>
            <person name="Ebbesson L."/>
            <person name="Teles M."/>
            <person name="MacKenzie S."/>
            <person name="Amaro C."/>
        </authorList>
    </citation>
    <scope>NUCLEOTIDE SEQUENCE</scope>
</reference>
<reference evidence="1" key="1">
    <citation type="submission" date="2014-11" db="EMBL/GenBank/DDBJ databases">
        <authorList>
            <person name="Amaro Gonzalez C."/>
        </authorList>
    </citation>
    <scope>NUCLEOTIDE SEQUENCE</scope>
</reference>
<organism evidence="1">
    <name type="scientific">Anguilla anguilla</name>
    <name type="common">European freshwater eel</name>
    <name type="synonym">Muraena anguilla</name>
    <dbReference type="NCBI Taxonomy" id="7936"/>
    <lineage>
        <taxon>Eukaryota</taxon>
        <taxon>Metazoa</taxon>
        <taxon>Chordata</taxon>
        <taxon>Craniata</taxon>
        <taxon>Vertebrata</taxon>
        <taxon>Euteleostomi</taxon>
        <taxon>Actinopterygii</taxon>
        <taxon>Neopterygii</taxon>
        <taxon>Teleostei</taxon>
        <taxon>Anguilliformes</taxon>
        <taxon>Anguillidae</taxon>
        <taxon>Anguilla</taxon>
    </lineage>
</organism>
<evidence type="ECO:0000313" key="1">
    <source>
        <dbReference type="EMBL" id="JAH76857.1"/>
    </source>
</evidence>
<name>A0A0E9VFK4_ANGAN</name>
<proteinExistence type="predicted"/>
<sequence length="35" mass="3802">MANPSILFPPVLSILITYQSSARLCRVGFPPSVEP</sequence>
<accession>A0A0E9VFK4</accession>
<dbReference type="AlphaFoldDB" id="A0A0E9VFK4"/>